<proteinExistence type="predicted"/>
<evidence type="ECO:0000313" key="2">
    <source>
        <dbReference type="Proteomes" id="UP000233469"/>
    </source>
</evidence>
<evidence type="ECO:0000313" key="1">
    <source>
        <dbReference type="EMBL" id="PKK43003.1"/>
    </source>
</evidence>
<name>A0A2N1L0U7_9GLOM</name>
<sequence>MNHLDQIEHHVNIKIEGLEDTVTIDDLSQILKDLEIGEITSVQQRNYNNKNEWSCNLMIKTTKSIKEIENIWSIQSIKQSLRRYKFVPLDDRYIKWTKKQPVYLQLKGLQQDQDNLAELADEIVKRNAVYWKKEEGDNGSW</sequence>
<dbReference type="Proteomes" id="UP000233469">
    <property type="component" value="Unassembled WGS sequence"/>
</dbReference>
<reference evidence="1 2" key="2">
    <citation type="submission" date="2017-10" db="EMBL/GenBank/DDBJ databases">
        <title>Extensive intraspecific genome diversity in a model arbuscular mycorrhizal fungus.</title>
        <authorList>
            <person name="Chen E.C.H."/>
            <person name="Morin E."/>
            <person name="Baudet D."/>
            <person name="Noel J."/>
            <person name="Ndikumana S."/>
            <person name="Charron P."/>
            <person name="St-Onge C."/>
            <person name="Giorgi J."/>
            <person name="Grigoriev I.V."/>
            <person name="Roux C."/>
            <person name="Martin F.M."/>
            <person name="Corradi N."/>
        </authorList>
    </citation>
    <scope>NUCLEOTIDE SEQUENCE [LARGE SCALE GENOMIC DNA]</scope>
    <source>
        <strain evidence="1 2">C2</strain>
    </source>
</reference>
<reference evidence="1 2" key="1">
    <citation type="submission" date="2016-04" db="EMBL/GenBank/DDBJ databases">
        <title>Genome analyses suggest a sexual origin of heterokaryosis in a supposedly ancient asexual fungus.</title>
        <authorList>
            <person name="Ropars J."/>
            <person name="Sedzielewska K."/>
            <person name="Noel J."/>
            <person name="Charron P."/>
            <person name="Farinelli L."/>
            <person name="Marton T."/>
            <person name="Kruger M."/>
            <person name="Pelin A."/>
            <person name="Brachmann A."/>
            <person name="Corradi N."/>
        </authorList>
    </citation>
    <scope>NUCLEOTIDE SEQUENCE [LARGE SCALE GENOMIC DNA]</scope>
    <source>
        <strain evidence="1 2">C2</strain>
    </source>
</reference>
<protein>
    <submittedName>
        <fullName evidence="1">Uncharacterized protein</fullName>
    </submittedName>
</protein>
<feature type="non-terminal residue" evidence="1">
    <location>
        <position position="141"/>
    </location>
</feature>
<gene>
    <name evidence="1" type="ORF">RhiirC2_804368</name>
</gene>
<comment type="caution">
    <text evidence="1">The sequence shown here is derived from an EMBL/GenBank/DDBJ whole genome shotgun (WGS) entry which is preliminary data.</text>
</comment>
<accession>A0A2N1L0U7</accession>
<organism evidence="1 2">
    <name type="scientific">Rhizophagus irregularis</name>
    <dbReference type="NCBI Taxonomy" id="588596"/>
    <lineage>
        <taxon>Eukaryota</taxon>
        <taxon>Fungi</taxon>
        <taxon>Fungi incertae sedis</taxon>
        <taxon>Mucoromycota</taxon>
        <taxon>Glomeromycotina</taxon>
        <taxon>Glomeromycetes</taxon>
        <taxon>Glomerales</taxon>
        <taxon>Glomeraceae</taxon>
        <taxon>Rhizophagus</taxon>
    </lineage>
</organism>
<dbReference type="AlphaFoldDB" id="A0A2N1L0U7"/>
<dbReference type="EMBL" id="LLXL01009402">
    <property type="protein sequence ID" value="PKK43003.1"/>
    <property type="molecule type" value="Genomic_DNA"/>
</dbReference>
<dbReference type="VEuPathDB" id="FungiDB:FUN_001210"/>